<evidence type="ECO:0000313" key="1">
    <source>
        <dbReference type="EMBL" id="KIM63743.1"/>
    </source>
</evidence>
<dbReference type="InParanoid" id="A0A0C2ZQA8"/>
<dbReference type="Proteomes" id="UP000053989">
    <property type="component" value="Unassembled WGS sequence"/>
</dbReference>
<sequence length="216" mass="24620">MMASTKYDIPIDIASYTVYETVGHDESQMDVNSYYDAIEKACSLIRSLTNVGGICLLFCLRGSKITAIVERIYRLFHEFLYDKRVPVALVITGLEREQRMENWWSRHKGITEKYGISSVPHACITAVQHSDDPGQVAKYKESRNTVLNLLYECTKDGPIVMDAQNWLVMLLRCMATLVPKKRRPKRKDYTRVLVKRCGMDPDAAKKVALLIEGGHT</sequence>
<dbReference type="HOGENOM" id="CLU_050405_0_0_1"/>
<dbReference type="AlphaFoldDB" id="A0A0C2ZQA8"/>
<dbReference type="OrthoDB" id="8954335at2759"/>
<name>A0A0C2ZQA8_9AGAM</name>
<dbReference type="EMBL" id="KN822032">
    <property type="protein sequence ID" value="KIM63743.1"/>
    <property type="molecule type" value="Genomic_DNA"/>
</dbReference>
<gene>
    <name evidence="1" type="ORF">SCLCIDRAFT_687486</name>
</gene>
<accession>A0A0C2ZQA8</accession>
<protein>
    <submittedName>
        <fullName evidence="1">Uncharacterized protein</fullName>
    </submittedName>
</protein>
<evidence type="ECO:0000313" key="2">
    <source>
        <dbReference type="Proteomes" id="UP000053989"/>
    </source>
</evidence>
<keyword evidence="2" id="KW-1185">Reference proteome</keyword>
<organism evidence="1 2">
    <name type="scientific">Scleroderma citrinum Foug A</name>
    <dbReference type="NCBI Taxonomy" id="1036808"/>
    <lineage>
        <taxon>Eukaryota</taxon>
        <taxon>Fungi</taxon>
        <taxon>Dikarya</taxon>
        <taxon>Basidiomycota</taxon>
        <taxon>Agaricomycotina</taxon>
        <taxon>Agaricomycetes</taxon>
        <taxon>Agaricomycetidae</taxon>
        <taxon>Boletales</taxon>
        <taxon>Sclerodermatineae</taxon>
        <taxon>Sclerodermataceae</taxon>
        <taxon>Scleroderma</taxon>
    </lineage>
</organism>
<reference evidence="1 2" key="1">
    <citation type="submission" date="2014-04" db="EMBL/GenBank/DDBJ databases">
        <authorList>
            <consortium name="DOE Joint Genome Institute"/>
            <person name="Kuo A."/>
            <person name="Kohler A."/>
            <person name="Nagy L.G."/>
            <person name="Floudas D."/>
            <person name="Copeland A."/>
            <person name="Barry K.W."/>
            <person name="Cichocki N."/>
            <person name="Veneault-Fourrey C."/>
            <person name="LaButti K."/>
            <person name="Lindquist E.A."/>
            <person name="Lipzen A."/>
            <person name="Lundell T."/>
            <person name="Morin E."/>
            <person name="Murat C."/>
            <person name="Sun H."/>
            <person name="Tunlid A."/>
            <person name="Henrissat B."/>
            <person name="Grigoriev I.V."/>
            <person name="Hibbett D.S."/>
            <person name="Martin F."/>
            <person name="Nordberg H.P."/>
            <person name="Cantor M.N."/>
            <person name="Hua S.X."/>
        </authorList>
    </citation>
    <scope>NUCLEOTIDE SEQUENCE [LARGE SCALE GENOMIC DNA]</scope>
    <source>
        <strain evidence="1 2">Foug A</strain>
    </source>
</reference>
<reference evidence="2" key="2">
    <citation type="submission" date="2015-01" db="EMBL/GenBank/DDBJ databases">
        <title>Evolutionary Origins and Diversification of the Mycorrhizal Mutualists.</title>
        <authorList>
            <consortium name="DOE Joint Genome Institute"/>
            <consortium name="Mycorrhizal Genomics Consortium"/>
            <person name="Kohler A."/>
            <person name="Kuo A."/>
            <person name="Nagy L.G."/>
            <person name="Floudas D."/>
            <person name="Copeland A."/>
            <person name="Barry K.W."/>
            <person name="Cichocki N."/>
            <person name="Veneault-Fourrey C."/>
            <person name="LaButti K."/>
            <person name="Lindquist E.A."/>
            <person name="Lipzen A."/>
            <person name="Lundell T."/>
            <person name="Morin E."/>
            <person name="Murat C."/>
            <person name="Riley R."/>
            <person name="Ohm R."/>
            <person name="Sun H."/>
            <person name="Tunlid A."/>
            <person name="Henrissat B."/>
            <person name="Grigoriev I.V."/>
            <person name="Hibbett D.S."/>
            <person name="Martin F."/>
        </authorList>
    </citation>
    <scope>NUCLEOTIDE SEQUENCE [LARGE SCALE GENOMIC DNA]</scope>
    <source>
        <strain evidence="2">Foug A</strain>
    </source>
</reference>
<proteinExistence type="predicted"/>